<dbReference type="SUPFAM" id="SSF51261">
    <property type="entry name" value="Duplicated hybrid motif"/>
    <property type="match status" value="1"/>
</dbReference>
<organism evidence="3 4">
    <name type="scientific">Desulfonema ishimotonii</name>
    <dbReference type="NCBI Taxonomy" id="45657"/>
    <lineage>
        <taxon>Bacteria</taxon>
        <taxon>Pseudomonadati</taxon>
        <taxon>Thermodesulfobacteriota</taxon>
        <taxon>Desulfobacteria</taxon>
        <taxon>Desulfobacterales</taxon>
        <taxon>Desulfococcaceae</taxon>
        <taxon>Desulfonema</taxon>
    </lineage>
</organism>
<proteinExistence type="predicted"/>
<gene>
    <name evidence="3" type="ORF">DENIS_4191</name>
</gene>
<dbReference type="PANTHER" id="PTHR21666">
    <property type="entry name" value="PEPTIDASE-RELATED"/>
    <property type="match status" value="1"/>
</dbReference>
<dbReference type="Proteomes" id="UP000288096">
    <property type="component" value="Unassembled WGS sequence"/>
</dbReference>
<evidence type="ECO:0000313" key="3">
    <source>
        <dbReference type="EMBL" id="GBC63198.1"/>
    </source>
</evidence>
<evidence type="ECO:0000256" key="1">
    <source>
        <dbReference type="SAM" id="Coils"/>
    </source>
</evidence>
<name>A0A401G1T0_9BACT</name>
<dbReference type="OrthoDB" id="9784703at2"/>
<evidence type="ECO:0000259" key="2">
    <source>
        <dbReference type="Pfam" id="PF01551"/>
    </source>
</evidence>
<feature type="coiled-coil region" evidence="1">
    <location>
        <begin position="37"/>
        <end position="113"/>
    </location>
</feature>
<dbReference type="AlphaFoldDB" id="A0A401G1T0"/>
<dbReference type="RefSeq" id="WP_124330297.1">
    <property type="nucleotide sequence ID" value="NZ_BEXT01000001.1"/>
</dbReference>
<dbReference type="GO" id="GO:0004222">
    <property type="term" value="F:metalloendopeptidase activity"/>
    <property type="evidence" value="ECO:0007669"/>
    <property type="project" value="TreeGrafter"/>
</dbReference>
<keyword evidence="1" id="KW-0175">Coiled coil</keyword>
<dbReference type="Pfam" id="PF01551">
    <property type="entry name" value="Peptidase_M23"/>
    <property type="match status" value="1"/>
</dbReference>
<reference evidence="4" key="1">
    <citation type="submission" date="2017-11" db="EMBL/GenBank/DDBJ databases">
        <authorList>
            <person name="Watanabe M."/>
            <person name="Kojima H."/>
        </authorList>
    </citation>
    <scope>NUCLEOTIDE SEQUENCE [LARGE SCALE GENOMIC DNA]</scope>
    <source>
        <strain evidence="4">Tokyo 01</strain>
    </source>
</reference>
<dbReference type="Gene3D" id="2.70.70.10">
    <property type="entry name" value="Glucose Permease (Domain IIA)"/>
    <property type="match status" value="1"/>
</dbReference>
<dbReference type="PANTHER" id="PTHR21666:SF270">
    <property type="entry name" value="MUREIN HYDROLASE ACTIVATOR ENVC"/>
    <property type="match status" value="1"/>
</dbReference>
<comment type="caution">
    <text evidence="3">The sequence shown here is derived from an EMBL/GenBank/DDBJ whole genome shotgun (WGS) entry which is preliminary data.</text>
</comment>
<dbReference type="FunFam" id="2.70.70.10:FF:000003">
    <property type="entry name" value="Murein hydrolase activator EnvC"/>
    <property type="match status" value="1"/>
</dbReference>
<dbReference type="CDD" id="cd12797">
    <property type="entry name" value="M23_peptidase"/>
    <property type="match status" value="1"/>
</dbReference>
<evidence type="ECO:0000313" key="4">
    <source>
        <dbReference type="Proteomes" id="UP000288096"/>
    </source>
</evidence>
<protein>
    <recommendedName>
        <fullName evidence="2">M23ase beta-sheet core domain-containing protein</fullName>
    </recommendedName>
</protein>
<dbReference type="Gene3D" id="6.10.250.3150">
    <property type="match status" value="1"/>
</dbReference>
<dbReference type="InterPro" id="IPR050570">
    <property type="entry name" value="Cell_wall_metabolism_enzyme"/>
</dbReference>
<keyword evidence="4" id="KW-1185">Reference proteome</keyword>
<reference evidence="4" key="2">
    <citation type="submission" date="2019-01" db="EMBL/GenBank/DDBJ databases">
        <title>Genome sequence of Desulfonema ishimotonii strain Tokyo 01.</title>
        <authorList>
            <person name="Fukui M."/>
        </authorList>
    </citation>
    <scope>NUCLEOTIDE SEQUENCE [LARGE SCALE GENOMIC DNA]</scope>
    <source>
        <strain evidence="4">Tokyo 01</strain>
    </source>
</reference>
<feature type="domain" description="M23ase beta-sheet core" evidence="2">
    <location>
        <begin position="291"/>
        <end position="385"/>
    </location>
</feature>
<sequence length="392" mass="44576">MRYLPQTILKKIAFFLGALLLIPQLGTPPGLRAETRARQLRKEAAGVREEMKKKAEKVRSFTQEERDTLSSLNAVDLSLNHARKQVRISQTELRRLEKEIAENRSAAEALSRQIAETETYAVDRLVRLYKLEHLGQIHLLASARSLNDLFQRRKALERILMYDEQVLAKLEREKGTLRGVRVTLAGQKKEKETIDAEHRKQVRLLRHQKEQRRKLLANIRRKKSLARAALGALKNSAAQLSRTIRALESEPSEVKKGGFAAFKGLLNMPVKGKIRLFFGPHRNKEFGVMNFQSGINIEARRGDPVRSVAGGRIIYSSWFKGYGNMIIVDHGDHYYTLYAHTEELFRHKGDTVKTGEVLATVGDTGSMTGPGLHFEIRHHGTPIDPLKWLKKG</sequence>
<accession>A0A401G1T0</accession>
<dbReference type="InterPro" id="IPR011055">
    <property type="entry name" value="Dup_hybrid_motif"/>
</dbReference>
<dbReference type="InterPro" id="IPR016047">
    <property type="entry name" value="M23ase_b-sheet_dom"/>
</dbReference>
<dbReference type="EMBL" id="BEXT01000001">
    <property type="protein sequence ID" value="GBC63198.1"/>
    <property type="molecule type" value="Genomic_DNA"/>
</dbReference>